<sequence>MNSRFFGLAVVLGLLSAIGPFAIDMYLPAMPSIGSDLHAGPVGVQMSLLAFFISMGIGQLAVGPIADIYGRKGPLYVGLALFLVGSVGAALAPTIEWLVAFRFLQGIGATAGLVVPRAIVRDLYTGNEAAKLMSLLMLVFSVSPILAPLTGSFISESFGWRGVFWAVTVAVLVAVVLLATSLKETRPPEERIGSSFGEALRAYRFLLRDRYFLGLTAIGSFAISSFFVYLSNSSFLLIDHYGLTPRVYSLFFSINAVSFFAMSQLTGKLADRFGLSRVVRYAVTGYASVMVLLFALMASGFDSLGVLATLLFFGYGFVGLVIPSTSVLAMDEHGEIAGTASALLGTLQLGIGAVAMAVAGVFADGTPLPMVAAIALCAVISFTLAHLTLGSTRRPAEVPAE</sequence>
<evidence type="ECO:0000313" key="10">
    <source>
        <dbReference type="EMBL" id="THF59621.1"/>
    </source>
</evidence>
<proteinExistence type="inferred from homology"/>
<evidence type="ECO:0000256" key="5">
    <source>
        <dbReference type="ARBA" id="ARBA00022692"/>
    </source>
</evidence>
<feature type="transmembrane region" description="Helical" evidence="8">
    <location>
        <begin position="163"/>
        <end position="182"/>
    </location>
</feature>
<dbReference type="EMBL" id="SSNY01000001">
    <property type="protein sequence ID" value="THF59621.1"/>
    <property type="molecule type" value="Genomic_DNA"/>
</dbReference>
<protein>
    <recommendedName>
        <fullName evidence="8">Bcr/CflA family efflux transporter</fullName>
    </recommendedName>
</protein>
<name>A0ABY2QBF3_9HYPH</name>
<evidence type="ECO:0000256" key="3">
    <source>
        <dbReference type="ARBA" id="ARBA00022448"/>
    </source>
</evidence>
<feature type="transmembrane region" description="Helical" evidence="8">
    <location>
        <begin position="304"/>
        <end position="330"/>
    </location>
</feature>
<dbReference type="PANTHER" id="PTHR23502:SF132">
    <property type="entry name" value="POLYAMINE TRANSPORTER 2-RELATED"/>
    <property type="match status" value="1"/>
</dbReference>
<keyword evidence="11" id="KW-1185">Reference proteome</keyword>
<feature type="transmembrane region" description="Helical" evidence="8">
    <location>
        <begin position="132"/>
        <end position="151"/>
    </location>
</feature>
<dbReference type="Proteomes" id="UP000306441">
    <property type="component" value="Unassembled WGS sequence"/>
</dbReference>
<feature type="transmembrane region" description="Helical" evidence="8">
    <location>
        <begin position="101"/>
        <end position="120"/>
    </location>
</feature>
<dbReference type="InterPro" id="IPR036259">
    <property type="entry name" value="MFS_trans_sf"/>
</dbReference>
<evidence type="ECO:0000256" key="6">
    <source>
        <dbReference type="ARBA" id="ARBA00022989"/>
    </source>
</evidence>
<dbReference type="PROSITE" id="PS00216">
    <property type="entry name" value="SUGAR_TRANSPORT_1"/>
    <property type="match status" value="1"/>
</dbReference>
<dbReference type="InterPro" id="IPR005829">
    <property type="entry name" value="Sugar_transporter_CS"/>
</dbReference>
<dbReference type="InterPro" id="IPR011701">
    <property type="entry name" value="MFS"/>
</dbReference>
<feature type="transmembrane region" description="Helical" evidence="8">
    <location>
        <begin position="44"/>
        <end position="63"/>
    </location>
</feature>
<dbReference type="CDD" id="cd17320">
    <property type="entry name" value="MFS_MdfA_MDR_like"/>
    <property type="match status" value="1"/>
</dbReference>
<comment type="similarity">
    <text evidence="2 8">Belongs to the major facilitator superfamily. Bcr/CmlA family.</text>
</comment>
<reference evidence="10 11" key="1">
    <citation type="submission" date="2019-04" db="EMBL/GenBank/DDBJ databases">
        <title>Mesorhizobium composti sp. nov., isolated from compost.</title>
        <authorList>
            <person name="Lin S.-Y."/>
            <person name="Hameed A."/>
            <person name="Hsieh Y.-T."/>
            <person name="Young C.-C."/>
        </authorList>
    </citation>
    <scope>NUCLEOTIDE SEQUENCE [LARGE SCALE GENOMIC DNA]</scope>
    <source>
        <strain evidence="10 11">CC-YTH430</strain>
    </source>
</reference>
<dbReference type="RefSeq" id="WP_136352977.1">
    <property type="nucleotide sequence ID" value="NZ_SSNY01000001.1"/>
</dbReference>
<feature type="transmembrane region" description="Helical" evidence="8">
    <location>
        <begin position="75"/>
        <end position="95"/>
    </location>
</feature>
<dbReference type="PANTHER" id="PTHR23502">
    <property type="entry name" value="MAJOR FACILITATOR SUPERFAMILY"/>
    <property type="match status" value="1"/>
</dbReference>
<dbReference type="Gene3D" id="1.20.1720.10">
    <property type="entry name" value="Multidrug resistance protein D"/>
    <property type="match status" value="1"/>
</dbReference>
<evidence type="ECO:0000256" key="2">
    <source>
        <dbReference type="ARBA" id="ARBA00006236"/>
    </source>
</evidence>
<organism evidence="10 11">
    <name type="scientific">Ollibium composti</name>
    <dbReference type="NCBI Taxonomy" id="2675109"/>
    <lineage>
        <taxon>Bacteria</taxon>
        <taxon>Pseudomonadati</taxon>
        <taxon>Pseudomonadota</taxon>
        <taxon>Alphaproteobacteria</taxon>
        <taxon>Hyphomicrobiales</taxon>
        <taxon>Phyllobacteriaceae</taxon>
        <taxon>Ollibium</taxon>
    </lineage>
</organism>
<feature type="transmembrane region" description="Helical" evidence="8">
    <location>
        <begin position="368"/>
        <end position="389"/>
    </location>
</feature>
<feature type="transmembrane region" description="Helical" evidence="8">
    <location>
        <begin position="342"/>
        <end position="362"/>
    </location>
</feature>
<dbReference type="Pfam" id="PF07690">
    <property type="entry name" value="MFS_1"/>
    <property type="match status" value="1"/>
</dbReference>
<dbReference type="InterPro" id="IPR004812">
    <property type="entry name" value="Efflux_drug-R_Bcr/CmlA"/>
</dbReference>
<feature type="domain" description="Major facilitator superfamily (MFS) profile" evidence="9">
    <location>
        <begin position="5"/>
        <end position="393"/>
    </location>
</feature>
<feature type="transmembrane region" description="Helical" evidence="8">
    <location>
        <begin position="211"/>
        <end position="230"/>
    </location>
</feature>
<keyword evidence="4" id="KW-1003">Cell membrane</keyword>
<evidence type="ECO:0000256" key="7">
    <source>
        <dbReference type="ARBA" id="ARBA00023136"/>
    </source>
</evidence>
<accession>A0ABY2QBF3</accession>
<comment type="caution">
    <text evidence="10">The sequence shown here is derived from an EMBL/GenBank/DDBJ whole genome shotgun (WGS) entry which is preliminary data.</text>
</comment>
<keyword evidence="5 8" id="KW-0812">Transmembrane</keyword>
<evidence type="ECO:0000259" key="9">
    <source>
        <dbReference type="PROSITE" id="PS50850"/>
    </source>
</evidence>
<dbReference type="InterPro" id="IPR020846">
    <property type="entry name" value="MFS_dom"/>
</dbReference>
<dbReference type="PROSITE" id="PS50850">
    <property type="entry name" value="MFS"/>
    <property type="match status" value="1"/>
</dbReference>
<feature type="transmembrane region" description="Helical" evidence="8">
    <location>
        <begin position="250"/>
        <end position="266"/>
    </location>
</feature>
<evidence type="ECO:0000256" key="1">
    <source>
        <dbReference type="ARBA" id="ARBA00004651"/>
    </source>
</evidence>
<dbReference type="NCBIfam" id="TIGR00710">
    <property type="entry name" value="efflux_Bcr_CflA"/>
    <property type="match status" value="1"/>
</dbReference>
<keyword evidence="7 8" id="KW-0472">Membrane</keyword>
<evidence type="ECO:0000256" key="8">
    <source>
        <dbReference type="RuleBase" id="RU365088"/>
    </source>
</evidence>
<keyword evidence="6 8" id="KW-1133">Transmembrane helix</keyword>
<comment type="subcellular location">
    <subcellularLocation>
        <location evidence="8">Cell inner membrane</location>
        <topology evidence="8">Multi-pass membrane protein</topology>
    </subcellularLocation>
    <subcellularLocation>
        <location evidence="1">Cell membrane</location>
        <topology evidence="1">Multi-pass membrane protein</topology>
    </subcellularLocation>
</comment>
<dbReference type="SUPFAM" id="SSF103473">
    <property type="entry name" value="MFS general substrate transporter"/>
    <property type="match status" value="1"/>
</dbReference>
<keyword evidence="8" id="KW-0997">Cell inner membrane</keyword>
<keyword evidence="3 8" id="KW-0813">Transport</keyword>
<feature type="transmembrane region" description="Helical" evidence="8">
    <location>
        <begin position="278"/>
        <end position="298"/>
    </location>
</feature>
<evidence type="ECO:0000256" key="4">
    <source>
        <dbReference type="ARBA" id="ARBA00022475"/>
    </source>
</evidence>
<evidence type="ECO:0000313" key="11">
    <source>
        <dbReference type="Proteomes" id="UP000306441"/>
    </source>
</evidence>
<gene>
    <name evidence="10" type="ORF">E6C48_00720</name>
</gene>
<comment type="caution">
    <text evidence="8">Lacks conserved residue(s) required for the propagation of feature annotation.</text>
</comment>